<dbReference type="AlphaFoldDB" id="A0A4R4YFY8"/>
<dbReference type="Pfam" id="PF00679">
    <property type="entry name" value="EFG_C"/>
    <property type="match status" value="1"/>
</dbReference>
<gene>
    <name evidence="5" type="ORF">E1263_42005</name>
</gene>
<dbReference type="InterPro" id="IPR035647">
    <property type="entry name" value="EFG_III/V"/>
</dbReference>
<dbReference type="SUPFAM" id="SSF54211">
    <property type="entry name" value="Ribosomal protein S5 domain 2-like"/>
    <property type="match status" value="1"/>
</dbReference>
<dbReference type="PANTHER" id="PTHR43261:SF1">
    <property type="entry name" value="RIBOSOME-RELEASING FACTOR 2, MITOCHONDRIAL"/>
    <property type="match status" value="1"/>
</dbReference>
<dbReference type="InterPro" id="IPR020568">
    <property type="entry name" value="Ribosomal_Su5_D2-typ_SF"/>
</dbReference>
<evidence type="ECO:0000256" key="3">
    <source>
        <dbReference type="ARBA" id="ARBA00023134"/>
    </source>
</evidence>
<keyword evidence="1" id="KW-0547">Nucleotide-binding</keyword>
<dbReference type="InterPro" id="IPR005225">
    <property type="entry name" value="Small_GTP-bd"/>
</dbReference>
<dbReference type="Pfam" id="PF00009">
    <property type="entry name" value="GTP_EFTU"/>
    <property type="match status" value="1"/>
</dbReference>
<proteinExistence type="predicted"/>
<dbReference type="RefSeq" id="WP_132177999.1">
    <property type="nucleotide sequence ID" value="NZ_SMKX01000274.1"/>
</dbReference>
<dbReference type="SUPFAM" id="SSF52540">
    <property type="entry name" value="P-loop containing nucleoside triphosphate hydrolases"/>
    <property type="match status" value="1"/>
</dbReference>
<dbReference type="InterPro" id="IPR031157">
    <property type="entry name" value="G_TR_CS"/>
</dbReference>
<accession>A0A4R4YFY8</accession>
<dbReference type="GO" id="GO:0006412">
    <property type="term" value="P:translation"/>
    <property type="evidence" value="ECO:0007669"/>
    <property type="project" value="UniProtKB-KW"/>
</dbReference>
<comment type="caution">
    <text evidence="5">The sequence shown here is derived from an EMBL/GenBank/DDBJ whole genome shotgun (WGS) entry which is preliminary data.</text>
</comment>
<feature type="domain" description="Tr-type G" evidence="4">
    <location>
        <begin position="10"/>
        <end position="247"/>
    </location>
</feature>
<dbReference type="GO" id="GO:0032790">
    <property type="term" value="P:ribosome disassembly"/>
    <property type="evidence" value="ECO:0007669"/>
    <property type="project" value="TreeGrafter"/>
</dbReference>
<dbReference type="GO" id="GO:0005525">
    <property type="term" value="F:GTP binding"/>
    <property type="evidence" value="ECO:0007669"/>
    <property type="project" value="UniProtKB-KW"/>
</dbReference>
<dbReference type="PROSITE" id="PS00301">
    <property type="entry name" value="G_TR_1"/>
    <property type="match status" value="1"/>
</dbReference>
<keyword evidence="2" id="KW-0648">Protein biosynthesis</keyword>
<dbReference type="Gene3D" id="3.40.50.300">
    <property type="entry name" value="P-loop containing nucleotide triphosphate hydrolases"/>
    <property type="match status" value="1"/>
</dbReference>
<dbReference type="GO" id="GO:0003924">
    <property type="term" value="F:GTPase activity"/>
    <property type="evidence" value="ECO:0007669"/>
    <property type="project" value="InterPro"/>
</dbReference>
<dbReference type="InterPro" id="IPR009000">
    <property type="entry name" value="Transl_B-barrel_sf"/>
</dbReference>
<dbReference type="PROSITE" id="PS51722">
    <property type="entry name" value="G_TR_2"/>
    <property type="match status" value="1"/>
</dbReference>
<evidence type="ECO:0000259" key="4">
    <source>
        <dbReference type="PROSITE" id="PS51722"/>
    </source>
</evidence>
<reference evidence="5 6" key="1">
    <citation type="submission" date="2019-03" db="EMBL/GenBank/DDBJ databases">
        <title>Draft genome sequences of novel Actinobacteria.</title>
        <authorList>
            <person name="Sahin N."/>
            <person name="Ay H."/>
            <person name="Saygin H."/>
        </authorList>
    </citation>
    <scope>NUCLEOTIDE SEQUENCE [LARGE SCALE GENOMIC DNA]</scope>
    <source>
        <strain evidence="5 6">JCM 13523</strain>
    </source>
</reference>
<dbReference type="Proteomes" id="UP000295124">
    <property type="component" value="Unassembled WGS sequence"/>
</dbReference>
<dbReference type="InterPro" id="IPR027417">
    <property type="entry name" value="P-loop_NTPase"/>
</dbReference>
<protein>
    <submittedName>
        <fullName evidence="5">TetM/TetW/TetO/TetS family tetracycline resistance ribosomal protection protein</fullName>
    </submittedName>
</protein>
<dbReference type="NCBIfam" id="TIGR00231">
    <property type="entry name" value="small_GTP"/>
    <property type="match status" value="1"/>
</dbReference>
<evidence type="ECO:0000313" key="5">
    <source>
        <dbReference type="EMBL" id="TDD42884.1"/>
    </source>
</evidence>
<dbReference type="Gene3D" id="3.30.70.870">
    <property type="entry name" value="Elongation Factor G (Translational Gtpase), domain 3"/>
    <property type="match status" value="1"/>
</dbReference>
<evidence type="ECO:0000256" key="2">
    <source>
        <dbReference type="ARBA" id="ARBA00022917"/>
    </source>
</evidence>
<dbReference type="PANTHER" id="PTHR43261">
    <property type="entry name" value="TRANSLATION ELONGATION FACTOR G-RELATED"/>
    <property type="match status" value="1"/>
</dbReference>
<sequence>MDRTPIDLPRRWLNLGVLAHVDAGKTSLTEALLQLGGAVAQRGRVDDGTTQTDSLAMERRRGITIRAAVATFHAGGVGVNLVDTPGHPDFIAEVDRSLAVLDGAVLVVSAVEGVQAQTIVLHRALKRLKVPTIFFVNKVDRLGADPARTVRQIQRHLTEAVVTLSAVHNAGHSTATVEPVGREQLCADLAGYDDALLTEWVDNGLPSDERLWQSLKQVTPVVCGSARTVVGVEQLMAAALRLFPTSSGDTQGPLSGQVFKIERTSKRARLCSIRLRTGALAVRDHVEQGVVTALQLHQPGGAVNASTAIAGQIVQVEGLDQARIGDWIGSRPSGVRATNFLPPALQSTITATDPSQQNALHKALAELADIDPLITLRVQHDELHVSLYGKVQQEVIAETLATEYGIEVALGQPSVICVERPTTSGRAALRHADPDHHYSYTLGVTVEPAAPGSGIHLVITAERGGLPLHVYGTIEGFREAVLRYLDEPLSAGPHGWPVTDVKITITESGYPPASPQPVDVRNTTALVVAEAVNQAGTTVCEPIDRVSIEFPSNTMPEVLKVLARYGAIGETTALSTDIAVVRGTVRTGSVDALRNELTGAAHGLAVVDTQLDHYDPIRRQPAPGLG</sequence>
<dbReference type="InterPro" id="IPR000640">
    <property type="entry name" value="EFG_V-like"/>
</dbReference>
<evidence type="ECO:0000313" key="6">
    <source>
        <dbReference type="Proteomes" id="UP000295124"/>
    </source>
</evidence>
<organism evidence="5 6">
    <name type="scientific">Kribbella antibiotica</name>
    <dbReference type="NCBI Taxonomy" id="190195"/>
    <lineage>
        <taxon>Bacteria</taxon>
        <taxon>Bacillati</taxon>
        <taxon>Actinomycetota</taxon>
        <taxon>Actinomycetes</taxon>
        <taxon>Propionibacteriales</taxon>
        <taxon>Kribbellaceae</taxon>
        <taxon>Kribbella</taxon>
    </lineage>
</organism>
<dbReference type="Gene3D" id="2.40.30.10">
    <property type="entry name" value="Translation factors"/>
    <property type="match status" value="1"/>
</dbReference>
<dbReference type="InterPro" id="IPR014721">
    <property type="entry name" value="Ribsml_uS5_D2-typ_fold_subgr"/>
</dbReference>
<name>A0A4R4YFY8_9ACTN</name>
<dbReference type="SUPFAM" id="SSF50447">
    <property type="entry name" value="Translation proteins"/>
    <property type="match status" value="1"/>
</dbReference>
<dbReference type="OrthoDB" id="9801472at2"/>
<dbReference type="PRINTS" id="PR01037">
    <property type="entry name" value="TCRTETOQM"/>
</dbReference>
<dbReference type="PRINTS" id="PR00315">
    <property type="entry name" value="ELONGATNFCT"/>
</dbReference>
<evidence type="ECO:0000256" key="1">
    <source>
        <dbReference type="ARBA" id="ARBA00022741"/>
    </source>
</evidence>
<keyword evidence="6" id="KW-1185">Reference proteome</keyword>
<dbReference type="EMBL" id="SMKX01000274">
    <property type="protein sequence ID" value="TDD42884.1"/>
    <property type="molecule type" value="Genomic_DNA"/>
</dbReference>
<dbReference type="InterPro" id="IPR000795">
    <property type="entry name" value="T_Tr_GTP-bd_dom"/>
</dbReference>
<dbReference type="SUPFAM" id="SSF54980">
    <property type="entry name" value="EF-G C-terminal domain-like"/>
    <property type="match status" value="2"/>
</dbReference>
<dbReference type="Gene3D" id="3.30.230.10">
    <property type="match status" value="1"/>
</dbReference>
<keyword evidence="3" id="KW-0342">GTP-binding</keyword>